<dbReference type="SMART" id="SM00530">
    <property type="entry name" value="HTH_XRE"/>
    <property type="match status" value="2"/>
</dbReference>
<dbReference type="GO" id="GO:0005829">
    <property type="term" value="C:cytosol"/>
    <property type="evidence" value="ECO:0007669"/>
    <property type="project" value="TreeGrafter"/>
</dbReference>
<dbReference type="EMBL" id="QXXA01000013">
    <property type="protein sequence ID" value="NBI07647.1"/>
    <property type="molecule type" value="Genomic_DNA"/>
</dbReference>
<dbReference type="GO" id="GO:0003677">
    <property type="term" value="F:DNA binding"/>
    <property type="evidence" value="ECO:0007669"/>
    <property type="project" value="UniProtKB-KW"/>
</dbReference>
<keyword evidence="1" id="KW-0238">DNA-binding</keyword>
<dbReference type="PANTHER" id="PTHR46797:SF1">
    <property type="entry name" value="METHYLPHOSPHONATE SYNTHASE"/>
    <property type="match status" value="1"/>
</dbReference>
<dbReference type="GO" id="GO:0003700">
    <property type="term" value="F:DNA-binding transcription factor activity"/>
    <property type="evidence" value="ECO:0007669"/>
    <property type="project" value="TreeGrafter"/>
</dbReference>
<feature type="domain" description="HTH cro/C1-type" evidence="2">
    <location>
        <begin position="286"/>
        <end position="340"/>
    </location>
</feature>
<evidence type="ECO:0000259" key="2">
    <source>
        <dbReference type="PROSITE" id="PS50943"/>
    </source>
</evidence>
<sequence length="352" mass="41771">MTQRYKIITPDYLPNNIKVIRETRNLSLKKMSEKLNIDEDFLRLVENQEKNLSGKSTIKIMKEFNLTFYKLYDIKDNVICNVTNTFDNILETTLEFEPEEILNNELHKKLLNNKVVSKEIVLDDTKSLKENNLLNESIKKVSNENKVKGNYHDFEVKNILYENNKIFLNLDIIYKEKRTEKKEFDIHMVDNYLNEGNLKLAKMLEYRGFPDKIITIEKKIDNKKIKLRDKHIELDKKYKIPEDNDVNFFEETNILKLSDNRVKLVYDGETIKSVKFKVVKPEINCVKAIRVLLNKSLEEMHESLGLSYNGYINLESRNHKISTKTMWRLVNKLNIPLELIINVDEYYDIFCS</sequence>
<dbReference type="Gene3D" id="1.10.260.40">
    <property type="entry name" value="lambda repressor-like DNA-binding domains"/>
    <property type="match status" value="2"/>
</dbReference>
<dbReference type="InterPro" id="IPR050807">
    <property type="entry name" value="TransReg_Diox_bact_type"/>
</dbReference>
<evidence type="ECO:0000313" key="3">
    <source>
        <dbReference type="EMBL" id="NBI07647.1"/>
    </source>
</evidence>
<feature type="domain" description="HTH cro/C1-type" evidence="2">
    <location>
        <begin position="17"/>
        <end position="71"/>
    </location>
</feature>
<dbReference type="AlphaFoldDB" id="A0A845QXF8"/>
<name>A0A845QXF8_9CLOT</name>
<dbReference type="OrthoDB" id="10004280at2"/>
<accession>A0A845QXF8</accession>
<dbReference type="PROSITE" id="PS50943">
    <property type="entry name" value="HTH_CROC1"/>
    <property type="match status" value="2"/>
</dbReference>
<evidence type="ECO:0000256" key="1">
    <source>
        <dbReference type="ARBA" id="ARBA00023125"/>
    </source>
</evidence>
<gene>
    <name evidence="3" type="ORF">D3Z33_12365</name>
</gene>
<dbReference type="Pfam" id="PF01381">
    <property type="entry name" value="HTH_3"/>
    <property type="match status" value="1"/>
</dbReference>
<organism evidence="3 4">
    <name type="scientific">Senegalia massiliensis</name>
    <dbReference type="NCBI Taxonomy" id="1720316"/>
    <lineage>
        <taxon>Bacteria</taxon>
        <taxon>Bacillati</taxon>
        <taxon>Bacillota</taxon>
        <taxon>Clostridia</taxon>
        <taxon>Eubacteriales</taxon>
        <taxon>Clostridiaceae</taxon>
        <taxon>Senegalia</taxon>
    </lineage>
</organism>
<dbReference type="RefSeq" id="WP_160198117.1">
    <property type="nucleotide sequence ID" value="NZ_QXXA01000013.1"/>
</dbReference>
<dbReference type="PANTHER" id="PTHR46797">
    <property type="entry name" value="HTH-TYPE TRANSCRIPTIONAL REGULATOR"/>
    <property type="match status" value="1"/>
</dbReference>
<dbReference type="InterPro" id="IPR010982">
    <property type="entry name" value="Lambda_DNA-bd_dom_sf"/>
</dbReference>
<dbReference type="InterPro" id="IPR001387">
    <property type="entry name" value="Cro/C1-type_HTH"/>
</dbReference>
<dbReference type="SUPFAM" id="SSF47413">
    <property type="entry name" value="lambda repressor-like DNA-binding domains"/>
    <property type="match status" value="2"/>
</dbReference>
<dbReference type="Proteomes" id="UP000467132">
    <property type="component" value="Unassembled WGS sequence"/>
</dbReference>
<keyword evidence="4" id="KW-1185">Reference proteome</keyword>
<reference evidence="3 4" key="1">
    <citation type="submission" date="2018-08" db="EMBL/GenBank/DDBJ databases">
        <title>Murine metabolic-syndrome-specific gut microbial biobank.</title>
        <authorList>
            <person name="Liu C."/>
        </authorList>
    </citation>
    <scope>NUCLEOTIDE SEQUENCE [LARGE SCALE GENOMIC DNA]</scope>
    <source>
        <strain evidence="3 4">583</strain>
    </source>
</reference>
<proteinExistence type="predicted"/>
<protein>
    <submittedName>
        <fullName evidence="3">XRE family transcriptional regulator</fullName>
    </submittedName>
</protein>
<comment type="caution">
    <text evidence="3">The sequence shown here is derived from an EMBL/GenBank/DDBJ whole genome shotgun (WGS) entry which is preliminary data.</text>
</comment>
<evidence type="ECO:0000313" key="4">
    <source>
        <dbReference type="Proteomes" id="UP000467132"/>
    </source>
</evidence>
<dbReference type="CDD" id="cd00093">
    <property type="entry name" value="HTH_XRE"/>
    <property type="match status" value="1"/>
</dbReference>